<dbReference type="InterPro" id="IPR055768">
    <property type="entry name" value="DUF7344"/>
</dbReference>
<dbReference type="AlphaFoldDB" id="A0A847UB96"/>
<feature type="domain" description="DUF7344" evidence="2">
    <location>
        <begin position="47"/>
        <end position="126"/>
    </location>
</feature>
<feature type="region of interest" description="Disordered" evidence="1">
    <location>
        <begin position="1"/>
        <end position="38"/>
    </location>
</feature>
<comment type="caution">
    <text evidence="3">The sequence shown here is derived from an EMBL/GenBank/DDBJ whole genome shotgun (WGS) entry which is preliminary data.</text>
</comment>
<evidence type="ECO:0000259" key="2">
    <source>
        <dbReference type="Pfam" id="PF24035"/>
    </source>
</evidence>
<proteinExistence type="predicted"/>
<evidence type="ECO:0000313" key="3">
    <source>
        <dbReference type="EMBL" id="NLV10329.1"/>
    </source>
</evidence>
<evidence type="ECO:0000256" key="1">
    <source>
        <dbReference type="SAM" id="MobiDB-lite"/>
    </source>
</evidence>
<organism evidence="3 4">
    <name type="scientific">Halomicrobium mukohataei</name>
    <dbReference type="NCBI Taxonomy" id="57705"/>
    <lineage>
        <taxon>Archaea</taxon>
        <taxon>Methanobacteriati</taxon>
        <taxon>Methanobacteriota</taxon>
        <taxon>Stenosarchaea group</taxon>
        <taxon>Halobacteria</taxon>
        <taxon>Halobacteriales</taxon>
        <taxon>Haloarculaceae</taxon>
        <taxon>Halomicrobium</taxon>
    </lineage>
</organism>
<dbReference type="Pfam" id="PF24035">
    <property type="entry name" value="DUF7344"/>
    <property type="match status" value="1"/>
</dbReference>
<reference evidence="3" key="1">
    <citation type="submission" date="2019-12" db="EMBL/GenBank/DDBJ databases">
        <title>Whole-genome sequence of Halomicrobium mukohataei pws1.</title>
        <authorList>
            <person name="Verma D.K."/>
            <person name="Gopal K."/>
            <person name="Prasad E.S."/>
        </authorList>
    </citation>
    <scope>NUCLEOTIDE SEQUENCE</scope>
    <source>
        <strain evidence="3">Pws1</strain>
    </source>
</reference>
<dbReference type="EMBL" id="WOYG01000001">
    <property type="protein sequence ID" value="NLV10329.1"/>
    <property type="molecule type" value="Genomic_DNA"/>
</dbReference>
<name>A0A847UB96_9EURY</name>
<gene>
    <name evidence="3" type="ORF">GOC74_10350</name>
</gene>
<sequence>MSATRDESTQTEGGSVGDTNEMTESAQQEGDEVAADEPAALPVDRVFELLKNQRRREVLRYLEAADDETVSLSDLAEHIAAIENDTTVQAISSSERKRVYVGLYQCHLPKMDDMNVVAFDQNRGTISLGPNADQLEEFLDIGDDENRPWPRYYAGLAAGGTALYGLALIVPAVSVGVVVPVVLVAFACCAIANEYADRQTDEQSTV</sequence>
<feature type="compositionally biased region" description="Polar residues" evidence="1">
    <location>
        <begin position="10"/>
        <end position="28"/>
    </location>
</feature>
<accession>A0A847UB96</accession>
<protein>
    <recommendedName>
        <fullName evidence="2">DUF7344 domain-containing protein</fullName>
    </recommendedName>
</protein>
<evidence type="ECO:0000313" key="4">
    <source>
        <dbReference type="Proteomes" id="UP000608662"/>
    </source>
</evidence>
<dbReference type="OrthoDB" id="331021at2157"/>
<dbReference type="Proteomes" id="UP000608662">
    <property type="component" value="Unassembled WGS sequence"/>
</dbReference>
<dbReference type="RefSeq" id="WP_170094040.1">
    <property type="nucleotide sequence ID" value="NZ_WOYG01000001.1"/>
</dbReference>